<reference evidence="3 4" key="1">
    <citation type="submission" date="2020-02" db="EMBL/GenBank/DDBJ databases">
        <authorList>
            <person name="Zheng R.K."/>
            <person name="Sun C.M."/>
        </authorList>
    </citation>
    <scope>NUCLEOTIDE SEQUENCE [LARGE SCALE GENOMIC DNA]</scope>
    <source>
        <strain evidence="4">rifampicinis</strain>
    </source>
</reference>
<feature type="region of interest" description="Disordered" evidence="1">
    <location>
        <begin position="386"/>
        <end position="405"/>
    </location>
</feature>
<dbReference type="InterPro" id="IPR038678">
    <property type="entry name" value="Spondin_N_sf"/>
</dbReference>
<gene>
    <name evidence="3" type="ORF">G4Y79_12110</name>
</gene>
<protein>
    <submittedName>
        <fullName evidence="3">Spondin domain-containing protein</fullName>
    </submittedName>
</protein>
<dbReference type="KEGG" id="pmet:G4Y79_12110"/>
<dbReference type="Gene3D" id="2.60.40.2130">
    <property type="entry name" value="F-spondin domain"/>
    <property type="match status" value="2"/>
</dbReference>
<name>A0A7S8EE66_9CHLR</name>
<keyword evidence="2" id="KW-0732">Signal</keyword>
<evidence type="ECO:0000313" key="4">
    <source>
        <dbReference type="Proteomes" id="UP000594468"/>
    </source>
</evidence>
<sequence length="486" mass="51467">MYLRLKQALAILAGGLLLTSSVFAQDTEMMDTVTFTITIENVSGEGTVPTGDVVSVPVGAEEAGPATPGNSYQFSFDAEPGQYLNFATMFGNSNDLFFAPSEEGIALFDMDGAPISGDVTDQVQLWDAGTEVNEEPNVGPNQAPRQPAPNTGDDEMGVVTADIMDGFTYPAVSELLSVTVESMDNHFTVTINNISGNAAISTPLSPVLWVLQVDPAPFFTTNEPDRHLGLERLAEDGNPSVLAHAVLGSSVVSPLSPLAYVVHTEAGPIFITGEAAPDNGLEQLAEEGDSTNLGDHLTMSFENSGIINVPVDAMDPGPALPGGAYQFTIQAAPGEYLSFATMLGQSNDLFFGPDENGIALFDMDGNPISGDVTTQVHLWDAGTEVNEPIGEGPNQAPRQPAPNTGEDEMGVVTLIHDGMLTSSMDMSSEEMDMADEETSEESMADEDMATDDMSSDEMDMDEGMDDMGIHYPNASEIIRVTIDVTP</sequence>
<feature type="region of interest" description="Disordered" evidence="1">
    <location>
        <begin position="132"/>
        <end position="154"/>
    </location>
</feature>
<feature type="region of interest" description="Disordered" evidence="1">
    <location>
        <begin position="434"/>
        <end position="456"/>
    </location>
</feature>
<dbReference type="InterPro" id="IPR009465">
    <property type="entry name" value="Spondin_N"/>
</dbReference>
<evidence type="ECO:0000313" key="3">
    <source>
        <dbReference type="EMBL" id="QPC85073.1"/>
    </source>
</evidence>
<dbReference type="EMBL" id="CP062983">
    <property type="protein sequence ID" value="QPC85073.1"/>
    <property type="molecule type" value="Genomic_DNA"/>
</dbReference>
<keyword evidence="4" id="KW-1185">Reference proteome</keyword>
<dbReference type="AlphaFoldDB" id="A0A7S8EE66"/>
<dbReference type="RefSeq" id="WP_195173136.1">
    <property type="nucleotide sequence ID" value="NZ_CP062983.1"/>
</dbReference>
<evidence type="ECO:0000256" key="1">
    <source>
        <dbReference type="SAM" id="MobiDB-lite"/>
    </source>
</evidence>
<feature type="signal peptide" evidence="2">
    <location>
        <begin position="1"/>
        <end position="24"/>
    </location>
</feature>
<accession>A0A7S8EE66</accession>
<dbReference type="Proteomes" id="UP000594468">
    <property type="component" value="Chromosome"/>
</dbReference>
<dbReference type="NCBIfam" id="NF038123">
    <property type="entry name" value="NF038123_dom"/>
    <property type="match status" value="2"/>
</dbReference>
<organism evidence="3 4">
    <name type="scientific">Phototrophicus methaneseepsis</name>
    <dbReference type="NCBI Taxonomy" id="2710758"/>
    <lineage>
        <taxon>Bacteria</taxon>
        <taxon>Bacillati</taxon>
        <taxon>Chloroflexota</taxon>
        <taxon>Candidatus Thermofontia</taxon>
        <taxon>Phototrophicales</taxon>
        <taxon>Phototrophicaceae</taxon>
        <taxon>Phototrophicus</taxon>
    </lineage>
</organism>
<feature type="chain" id="PRO_5032294668" evidence="2">
    <location>
        <begin position="25"/>
        <end position="486"/>
    </location>
</feature>
<proteinExistence type="predicted"/>
<evidence type="ECO:0000256" key="2">
    <source>
        <dbReference type="SAM" id="SignalP"/>
    </source>
</evidence>